<evidence type="ECO:0000256" key="9">
    <source>
        <dbReference type="PROSITE-ProRule" id="PRU00027"/>
    </source>
</evidence>
<dbReference type="GO" id="GO:0003677">
    <property type="term" value="F:DNA binding"/>
    <property type="evidence" value="ECO:0007669"/>
    <property type="project" value="UniProtKB-KW"/>
</dbReference>
<evidence type="ECO:0000256" key="3">
    <source>
        <dbReference type="ARBA" id="ARBA00022771"/>
    </source>
</evidence>
<keyword evidence="4" id="KW-0862">Zinc</keyword>
<dbReference type="KEGG" id="nvi:116417414"/>
<feature type="compositionally biased region" description="Polar residues" evidence="10">
    <location>
        <begin position="71"/>
        <end position="81"/>
    </location>
</feature>
<keyword evidence="3 9" id="KW-0863">Zinc-finger</keyword>
<dbReference type="InterPro" id="IPR036236">
    <property type="entry name" value="Znf_C2H2_sf"/>
</dbReference>
<keyword evidence="8" id="KW-0539">Nucleus</keyword>
<evidence type="ECO:0000256" key="5">
    <source>
        <dbReference type="ARBA" id="ARBA00023015"/>
    </source>
</evidence>
<dbReference type="AlphaFoldDB" id="A0A7M7QE39"/>
<evidence type="ECO:0000256" key="2">
    <source>
        <dbReference type="ARBA" id="ARBA00022723"/>
    </source>
</evidence>
<dbReference type="GO" id="GO:0046983">
    <property type="term" value="F:protein dimerization activity"/>
    <property type="evidence" value="ECO:0007669"/>
    <property type="project" value="InterPro"/>
</dbReference>
<reference evidence="12" key="1">
    <citation type="submission" date="2021-01" db="UniProtKB">
        <authorList>
            <consortium name="EnsemblMetazoa"/>
        </authorList>
    </citation>
    <scope>IDENTIFICATION</scope>
</reference>
<dbReference type="PANTHER" id="PTHR46481">
    <property type="entry name" value="ZINC FINGER BED DOMAIN-CONTAINING PROTEIN 4"/>
    <property type="match status" value="1"/>
</dbReference>
<dbReference type="SMR" id="A0A7M7QE39"/>
<organism evidence="12 13">
    <name type="scientific">Nasonia vitripennis</name>
    <name type="common">Parasitic wasp</name>
    <dbReference type="NCBI Taxonomy" id="7425"/>
    <lineage>
        <taxon>Eukaryota</taxon>
        <taxon>Metazoa</taxon>
        <taxon>Ecdysozoa</taxon>
        <taxon>Arthropoda</taxon>
        <taxon>Hexapoda</taxon>
        <taxon>Insecta</taxon>
        <taxon>Pterygota</taxon>
        <taxon>Neoptera</taxon>
        <taxon>Endopterygota</taxon>
        <taxon>Hymenoptera</taxon>
        <taxon>Apocrita</taxon>
        <taxon>Proctotrupomorpha</taxon>
        <taxon>Chalcidoidea</taxon>
        <taxon>Pteromalidae</taxon>
        <taxon>Pteromalinae</taxon>
        <taxon>Nasonia</taxon>
    </lineage>
</organism>
<dbReference type="SUPFAM" id="SSF53098">
    <property type="entry name" value="Ribonuclease H-like"/>
    <property type="match status" value="1"/>
</dbReference>
<evidence type="ECO:0000256" key="6">
    <source>
        <dbReference type="ARBA" id="ARBA00023125"/>
    </source>
</evidence>
<dbReference type="OrthoDB" id="7699767at2759"/>
<dbReference type="PROSITE" id="PS50808">
    <property type="entry name" value="ZF_BED"/>
    <property type="match status" value="1"/>
</dbReference>
<accession>A0A7M7QE39</accession>
<dbReference type="InterPro" id="IPR012337">
    <property type="entry name" value="RNaseH-like_sf"/>
</dbReference>
<feature type="region of interest" description="Disordered" evidence="10">
    <location>
        <begin position="170"/>
        <end position="195"/>
    </location>
</feature>
<dbReference type="InParanoid" id="A0A7M7QE39"/>
<evidence type="ECO:0000313" key="12">
    <source>
        <dbReference type="EnsemblMetazoa" id="XP_031786260"/>
    </source>
</evidence>
<keyword evidence="2" id="KW-0479">Metal-binding</keyword>
<dbReference type="InterPro" id="IPR052035">
    <property type="entry name" value="ZnF_BED_domain_contain"/>
</dbReference>
<dbReference type="GO" id="GO:0009791">
    <property type="term" value="P:post-embryonic development"/>
    <property type="evidence" value="ECO:0007669"/>
    <property type="project" value="UniProtKB-ARBA"/>
</dbReference>
<feature type="compositionally biased region" description="Basic and acidic residues" evidence="10">
    <location>
        <begin position="41"/>
        <end position="51"/>
    </location>
</feature>
<protein>
    <recommendedName>
        <fullName evidence="11">BED-type domain-containing protein</fullName>
    </recommendedName>
</protein>
<dbReference type="SMART" id="SM00614">
    <property type="entry name" value="ZnF_BED"/>
    <property type="match status" value="1"/>
</dbReference>
<dbReference type="Pfam" id="PF05699">
    <property type="entry name" value="Dimer_Tnp_hAT"/>
    <property type="match status" value="1"/>
</dbReference>
<dbReference type="PANTHER" id="PTHR46481:SF10">
    <property type="entry name" value="ZINC FINGER BED DOMAIN-CONTAINING PROTEIN 39"/>
    <property type="match status" value="1"/>
</dbReference>
<dbReference type="GeneID" id="116417414"/>
<sequence>MFPSFDITDDKVIYPQDGRGTTYYANVHENYYSDPVDYCATDDHNEGRMQESEPLVPQVEKQTDNSEKNEGSQNITVPETPQTDRTHVQDDKSFSSKLQPKKSTIWMHISKAKEKDYLICNYCQKQYKTCGNTTNMLKHLRSAHPLFFENSNSTPPTETQTKAVKRSLENVENDIEPKRNKSTQSTPSATIQPLKQNLKSNTVTKQSNFIAKPCGIKDAFARITSFKDGGSSSDKISNTILYMICKDTLPVSIVEFEGFKELIKLLAPLYKVPSKKTMTRKLESRYNIMKEAFIKELEDVPYYCLTADNWTDSSNQSYIGITIHYVNNSAMTGRVLGCFPLYENHTSEYLMKSIQNIFDDFKIKKDKVTAMITDGAPNIKKAGIDLLGKDKHLVCIAHVVSHLLPDALNNFKEFNTIIDKVKAIVTQMKRSIPASDKLKEMQLKDGKTEGTILKLKLDVPTRWTTKIEMLERYILLEPYIYNAINKCEKPLNLLTREEISIVKDILPIMEPIKTVITEISGDDYPTCSLIIPIINCMKQKICSTVPTTEVGELFKTKLQTAIANRFKNIEMCSLLAVSTLLDPRFKKIHFKDPCAVSSALARIRKEVETMKPVDPKPRPTAVNTVNSNSIWDIHDSILEQSQQSTLSFSASDTNIEIEGYIKLQLLSRTENIFVYWQNLQVNFPVLSKLATRVLATLATSVSSERLFSKAGNTKRDRRNRLTGNRLNMLLFLGNCTLEEWFKVN</sequence>
<name>A0A7M7QE39_NASVI</name>
<evidence type="ECO:0000313" key="13">
    <source>
        <dbReference type="Proteomes" id="UP000002358"/>
    </source>
</evidence>
<dbReference type="GO" id="GO:0008270">
    <property type="term" value="F:zinc ion binding"/>
    <property type="evidence" value="ECO:0007669"/>
    <property type="project" value="UniProtKB-KW"/>
</dbReference>
<feature type="compositionally biased region" description="Basic and acidic residues" evidence="10">
    <location>
        <begin position="82"/>
        <end position="94"/>
    </location>
</feature>
<comment type="subcellular location">
    <subcellularLocation>
        <location evidence="1">Nucleus</location>
    </subcellularLocation>
</comment>
<keyword evidence="13" id="KW-1185">Reference proteome</keyword>
<dbReference type="SUPFAM" id="SSF57667">
    <property type="entry name" value="beta-beta-alpha zinc fingers"/>
    <property type="match status" value="1"/>
</dbReference>
<evidence type="ECO:0000256" key="4">
    <source>
        <dbReference type="ARBA" id="ARBA00022833"/>
    </source>
</evidence>
<evidence type="ECO:0000256" key="1">
    <source>
        <dbReference type="ARBA" id="ARBA00004123"/>
    </source>
</evidence>
<evidence type="ECO:0000256" key="8">
    <source>
        <dbReference type="ARBA" id="ARBA00023242"/>
    </source>
</evidence>
<evidence type="ECO:0000259" key="11">
    <source>
        <dbReference type="PROSITE" id="PS50808"/>
    </source>
</evidence>
<dbReference type="KEGG" id="nvi:103317092"/>
<dbReference type="FunCoup" id="A0A7M7QE39">
    <property type="interactions" value="22"/>
</dbReference>
<dbReference type="SUPFAM" id="SSF140996">
    <property type="entry name" value="Hermes dimerisation domain"/>
    <property type="match status" value="1"/>
</dbReference>
<feature type="domain" description="BED-type" evidence="11">
    <location>
        <begin position="100"/>
        <end position="151"/>
    </location>
</feature>
<dbReference type="InterPro" id="IPR008906">
    <property type="entry name" value="HATC_C_dom"/>
</dbReference>
<dbReference type="RefSeq" id="XP_031786260.1">
    <property type="nucleotide sequence ID" value="XM_031930400.1"/>
</dbReference>
<feature type="compositionally biased region" description="Polar residues" evidence="10">
    <location>
        <begin position="182"/>
        <end position="195"/>
    </location>
</feature>
<dbReference type="InterPro" id="IPR003656">
    <property type="entry name" value="Znf_BED"/>
</dbReference>
<dbReference type="EnsemblMetazoa" id="XM_031930401">
    <property type="protein sequence ID" value="XP_031786261"/>
    <property type="gene ID" value="LOC103317092"/>
</dbReference>
<dbReference type="GO" id="GO:0005634">
    <property type="term" value="C:nucleus"/>
    <property type="evidence" value="ECO:0007669"/>
    <property type="project" value="UniProtKB-SubCell"/>
</dbReference>
<dbReference type="EnsemblMetazoa" id="XM_031930400">
    <property type="protein sequence ID" value="XP_031786260"/>
    <property type="gene ID" value="LOC116417414"/>
</dbReference>
<evidence type="ECO:0000256" key="10">
    <source>
        <dbReference type="SAM" id="MobiDB-lite"/>
    </source>
</evidence>
<keyword evidence="5" id="KW-0805">Transcription regulation</keyword>
<feature type="region of interest" description="Disordered" evidence="10">
    <location>
        <begin position="38"/>
        <end position="99"/>
    </location>
</feature>
<dbReference type="Proteomes" id="UP000002358">
    <property type="component" value="Chromosome 4"/>
</dbReference>
<keyword evidence="7" id="KW-0804">Transcription</keyword>
<proteinExistence type="predicted"/>
<dbReference type="Pfam" id="PF02892">
    <property type="entry name" value="zf-BED"/>
    <property type="match status" value="1"/>
</dbReference>
<feature type="compositionally biased region" description="Basic and acidic residues" evidence="10">
    <location>
        <begin position="61"/>
        <end position="70"/>
    </location>
</feature>
<evidence type="ECO:0000256" key="7">
    <source>
        <dbReference type="ARBA" id="ARBA00023163"/>
    </source>
</evidence>
<keyword evidence="6" id="KW-0238">DNA-binding</keyword>
<dbReference type="GeneID" id="103317092"/>
<dbReference type="RefSeq" id="XP_031786261.1">
    <property type="nucleotide sequence ID" value="XM_031930401.1"/>
</dbReference>